<dbReference type="Pfam" id="PF13508">
    <property type="entry name" value="Acetyltransf_7"/>
    <property type="match status" value="1"/>
</dbReference>
<dbReference type="PANTHER" id="PTHR43800">
    <property type="entry name" value="PEPTIDYL-LYSINE N-ACETYLTRANSFERASE YJAB"/>
    <property type="match status" value="1"/>
</dbReference>
<evidence type="ECO:0000313" key="4">
    <source>
        <dbReference type="EMBL" id="VVD72901.1"/>
    </source>
</evidence>
<reference evidence="4 5" key="1">
    <citation type="submission" date="2019-08" db="EMBL/GenBank/DDBJ databases">
        <authorList>
            <person name="Peeters C."/>
        </authorList>
    </citation>
    <scope>NUCLEOTIDE SEQUENCE [LARGE SCALE GENOMIC DNA]</scope>
    <source>
        <strain evidence="4 5">LMG 31109</strain>
    </source>
</reference>
<keyword evidence="1 4" id="KW-0808">Transferase</keyword>
<dbReference type="PROSITE" id="PS51186">
    <property type="entry name" value="GNAT"/>
    <property type="match status" value="1"/>
</dbReference>
<accession>A0A5E4SCL7</accession>
<dbReference type="OrthoDB" id="572496at2"/>
<dbReference type="PANTHER" id="PTHR43800:SF1">
    <property type="entry name" value="PEPTIDYL-LYSINE N-ACETYLTRANSFERASE YJAB"/>
    <property type="match status" value="1"/>
</dbReference>
<name>A0A5E4SCL7_9BURK</name>
<dbReference type="InterPro" id="IPR016181">
    <property type="entry name" value="Acyl_CoA_acyltransferase"/>
</dbReference>
<evidence type="ECO:0000313" key="5">
    <source>
        <dbReference type="Proteomes" id="UP000367825"/>
    </source>
</evidence>
<evidence type="ECO:0000256" key="2">
    <source>
        <dbReference type="ARBA" id="ARBA00023315"/>
    </source>
</evidence>
<dbReference type="InterPro" id="IPR000182">
    <property type="entry name" value="GNAT_dom"/>
</dbReference>
<organism evidence="4 5">
    <name type="scientific">Pandoraea nosoerga</name>
    <dbReference type="NCBI Taxonomy" id="2508296"/>
    <lineage>
        <taxon>Bacteria</taxon>
        <taxon>Pseudomonadati</taxon>
        <taxon>Pseudomonadota</taxon>
        <taxon>Betaproteobacteria</taxon>
        <taxon>Burkholderiales</taxon>
        <taxon>Burkholderiaceae</taxon>
        <taxon>Pandoraea</taxon>
    </lineage>
</organism>
<evidence type="ECO:0000256" key="1">
    <source>
        <dbReference type="ARBA" id="ARBA00022679"/>
    </source>
</evidence>
<keyword evidence="5" id="KW-1185">Reference proteome</keyword>
<protein>
    <submittedName>
        <fullName evidence="4">GNAT family N-acetyltransferase</fullName>
    </submittedName>
</protein>
<dbReference type="EMBL" id="CABPSC010000002">
    <property type="protein sequence ID" value="VVD72901.1"/>
    <property type="molecule type" value="Genomic_DNA"/>
</dbReference>
<dbReference type="GO" id="GO:0016747">
    <property type="term" value="F:acyltransferase activity, transferring groups other than amino-acyl groups"/>
    <property type="evidence" value="ECO:0007669"/>
    <property type="project" value="InterPro"/>
</dbReference>
<dbReference type="Proteomes" id="UP000367825">
    <property type="component" value="Unassembled WGS sequence"/>
</dbReference>
<proteinExistence type="predicted"/>
<dbReference type="AlphaFoldDB" id="A0A5E4SCL7"/>
<gene>
    <name evidence="4" type="ORF">PNO31109_00671</name>
</gene>
<keyword evidence="2" id="KW-0012">Acyltransferase</keyword>
<dbReference type="CDD" id="cd04301">
    <property type="entry name" value="NAT_SF"/>
    <property type="match status" value="1"/>
</dbReference>
<dbReference type="SUPFAM" id="SSF55729">
    <property type="entry name" value="Acyl-CoA N-acyltransferases (Nat)"/>
    <property type="match status" value="1"/>
</dbReference>
<evidence type="ECO:0000259" key="3">
    <source>
        <dbReference type="PROSITE" id="PS51186"/>
    </source>
</evidence>
<feature type="domain" description="N-acetyltransferase" evidence="3">
    <location>
        <begin position="7"/>
        <end position="165"/>
    </location>
</feature>
<sequence>MTSGPAARVRRATPADAAALPGVERSAGDLFRTLPGLGWLADGEPIAEAHHRRWIASGTVWVAVDPHGEPDAPVGFLDAEAFDDALHVWEMSVHRRWQGRGIGRALLDAASAHACDVGLARLTLTTFSDVPWNAPYYARMGFTRIDASALCTRLQSVLEAEIAAGLPAARRCAMQRWTNATAGTSGITGSA</sequence>
<dbReference type="RefSeq" id="WP_150554240.1">
    <property type="nucleotide sequence ID" value="NZ_CABPSC010000002.1"/>
</dbReference>
<dbReference type="Gene3D" id="3.40.630.30">
    <property type="match status" value="1"/>
</dbReference>